<dbReference type="InterPro" id="IPR051828">
    <property type="entry name" value="HAD-like_hydrolase_domain"/>
</dbReference>
<dbReference type="Gene3D" id="1.10.150.720">
    <property type="entry name" value="Haloacid dehalogenase-like hydrolase"/>
    <property type="match status" value="1"/>
</dbReference>
<keyword evidence="1" id="KW-0732">Signal</keyword>
<gene>
    <name evidence="2" type="ORF">HGRIS_002666</name>
</gene>
<organism evidence="2 3">
    <name type="scientific">Hohenbuehelia grisea</name>
    <dbReference type="NCBI Taxonomy" id="104357"/>
    <lineage>
        <taxon>Eukaryota</taxon>
        <taxon>Fungi</taxon>
        <taxon>Dikarya</taxon>
        <taxon>Basidiomycota</taxon>
        <taxon>Agaricomycotina</taxon>
        <taxon>Agaricomycetes</taxon>
        <taxon>Agaricomycetidae</taxon>
        <taxon>Agaricales</taxon>
        <taxon>Pleurotineae</taxon>
        <taxon>Pleurotaceae</taxon>
        <taxon>Hohenbuehelia</taxon>
    </lineage>
</organism>
<evidence type="ECO:0000313" key="3">
    <source>
        <dbReference type="Proteomes" id="UP001556367"/>
    </source>
</evidence>
<sequence>MTCVLPRIRLVTFDLLFTLVAPRKPVHIQYAEIFAPYLGTLNPTLLKSSFKSALRQVRVERPAFVQGTSTWWGEVIRRTALGGGADEQKLNQHLPEIVPALLHRFSSREGYRAYEDVLPTLKTLRNSLRIPVAVVSNADNRMRSVTKDLELFPFFDAFVLSDEAQVEKPSSQIYRLGLEQCNASRSASSSSMDSPISLSETLHIGDELDADYQGAREAGMQALLLRRPDPEDTNPNIDTATEDLRDVMSVRNLTEVVDWIRKRNALPE</sequence>
<dbReference type="InterPro" id="IPR006439">
    <property type="entry name" value="HAD-SF_hydro_IA"/>
</dbReference>
<dbReference type="InterPro" id="IPR044924">
    <property type="entry name" value="HAD-SF_hydro_IA_REG-2-like_cap"/>
</dbReference>
<dbReference type="PANTHER" id="PTHR46191:SF2">
    <property type="entry name" value="HALOACID DEHALOGENASE-LIKE HYDROLASE DOMAIN-CONTAINING PROTEIN 3"/>
    <property type="match status" value="1"/>
</dbReference>
<protein>
    <submittedName>
        <fullName evidence="2">Uncharacterized protein</fullName>
    </submittedName>
</protein>
<accession>A0ABR3JL48</accession>
<feature type="signal peptide" evidence="1">
    <location>
        <begin position="1"/>
        <end position="22"/>
    </location>
</feature>
<dbReference type="NCBIfam" id="TIGR01549">
    <property type="entry name" value="HAD-SF-IA-v1"/>
    <property type="match status" value="1"/>
</dbReference>
<dbReference type="SUPFAM" id="SSF56784">
    <property type="entry name" value="HAD-like"/>
    <property type="match status" value="1"/>
</dbReference>
<dbReference type="Proteomes" id="UP001556367">
    <property type="component" value="Unassembled WGS sequence"/>
</dbReference>
<comment type="caution">
    <text evidence="2">The sequence shown here is derived from an EMBL/GenBank/DDBJ whole genome shotgun (WGS) entry which is preliminary data.</text>
</comment>
<name>A0ABR3JL48_9AGAR</name>
<proteinExistence type="predicted"/>
<dbReference type="InterPro" id="IPR036412">
    <property type="entry name" value="HAD-like_sf"/>
</dbReference>
<reference evidence="3" key="1">
    <citation type="submission" date="2024-06" db="EMBL/GenBank/DDBJ databases">
        <title>Multi-omics analyses provide insights into the biosynthesis of the anticancer antibiotic pleurotin in Hohenbuehelia grisea.</title>
        <authorList>
            <person name="Weaver J.A."/>
            <person name="Alberti F."/>
        </authorList>
    </citation>
    <scope>NUCLEOTIDE SEQUENCE [LARGE SCALE GENOMIC DNA]</scope>
    <source>
        <strain evidence="3">T-177</strain>
    </source>
</reference>
<keyword evidence="3" id="KW-1185">Reference proteome</keyword>
<feature type="chain" id="PRO_5046655935" evidence="1">
    <location>
        <begin position="23"/>
        <end position="268"/>
    </location>
</feature>
<dbReference type="Pfam" id="PF00702">
    <property type="entry name" value="Hydrolase"/>
    <property type="match status" value="1"/>
</dbReference>
<dbReference type="EMBL" id="JASNQZ010000006">
    <property type="protein sequence ID" value="KAL0956525.1"/>
    <property type="molecule type" value="Genomic_DNA"/>
</dbReference>
<dbReference type="PANTHER" id="PTHR46191">
    <property type="match status" value="1"/>
</dbReference>
<dbReference type="Gene3D" id="3.40.50.1000">
    <property type="entry name" value="HAD superfamily/HAD-like"/>
    <property type="match status" value="1"/>
</dbReference>
<dbReference type="InterPro" id="IPR023214">
    <property type="entry name" value="HAD_sf"/>
</dbReference>
<evidence type="ECO:0000313" key="2">
    <source>
        <dbReference type="EMBL" id="KAL0956525.1"/>
    </source>
</evidence>
<evidence type="ECO:0000256" key="1">
    <source>
        <dbReference type="SAM" id="SignalP"/>
    </source>
</evidence>